<sequence length="70" mass="7207">MLVLSFGAISLLNVLIRSGSAVNVASLFYLTPPSTAVIAWLVFGETLGGLALAGMLLAVGGVYLARAQNR</sequence>
<dbReference type="SUPFAM" id="SSF103481">
    <property type="entry name" value="Multidrug resistance efflux transporter EmrE"/>
    <property type="match status" value="1"/>
</dbReference>
<organism evidence="3 4">
    <name type="scientific">Candidatus Accumulibacter phosphatis</name>
    <dbReference type="NCBI Taxonomy" id="327160"/>
    <lineage>
        <taxon>Bacteria</taxon>
        <taxon>Pseudomonadati</taxon>
        <taxon>Pseudomonadota</taxon>
        <taxon>Betaproteobacteria</taxon>
        <taxon>Candidatus Accumulibacter</taxon>
    </lineage>
</organism>
<accession>A0A080M823</accession>
<evidence type="ECO:0000313" key="3">
    <source>
        <dbReference type="EMBL" id="KFB73289.1"/>
    </source>
</evidence>
<gene>
    <name evidence="3" type="ORF">AW09_001449</name>
</gene>
<feature type="transmembrane region" description="Helical" evidence="1">
    <location>
        <begin position="37"/>
        <end position="65"/>
    </location>
</feature>
<proteinExistence type="predicted"/>
<keyword evidence="1" id="KW-0472">Membrane</keyword>
<dbReference type="GO" id="GO:0016020">
    <property type="term" value="C:membrane"/>
    <property type="evidence" value="ECO:0007669"/>
    <property type="project" value="InterPro"/>
</dbReference>
<dbReference type="Pfam" id="PF00892">
    <property type="entry name" value="EamA"/>
    <property type="match status" value="1"/>
</dbReference>
<evidence type="ECO:0000313" key="4">
    <source>
        <dbReference type="Proteomes" id="UP000020077"/>
    </source>
</evidence>
<comment type="caution">
    <text evidence="3">The sequence shown here is derived from an EMBL/GenBank/DDBJ whole genome shotgun (WGS) entry which is preliminary data.</text>
</comment>
<keyword evidence="1" id="KW-0812">Transmembrane</keyword>
<protein>
    <submittedName>
        <fullName evidence="3">EamA-like transporter family protein</fullName>
    </submittedName>
</protein>
<dbReference type="AlphaFoldDB" id="A0A080M823"/>
<name>A0A080M823_9PROT</name>
<dbReference type="EMBL" id="JDVG02000251">
    <property type="protein sequence ID" value="KFB73289.1"/>
    <property type="molecule type" value="Genomic_DNA"/>
</dbReference>
<keyword evidence="1" id="KW-1133">Transmembrane helix</keyword>
<evidence type="ECO:0000256" key="1">
    <source>
        <dbReference type="SAM" id="Phobius"/>
    </source>
</evidence>
<dbReference type="Proteomes" id="UP000020077">
    <property type="component" value="Unassembled WGS sequence"/>
</dbReference>
<dbReference type="InterPro" id="IPR000620">
    <property type="entry name" value="EamA_dom"/>
</dbReference>
<reference evidence="3 4" key="1">
    <citation type="submission" date="2014-02" db="EMBL/GenBank/DDBJ databases">
        <title>Expanding our view of genomic diversity in Candidatus Accumulibacter clades.</title>
        <authorList>
            <person name="Skennerton C.T."/>
            <person name="Barr J.J."/>
            <person name="Slater F.R."/>
            <person name="Bond P.L."/>
            <person name="Tyson G.W."/>
        </authorList>
    </citation>
    <scope>NUCLEOTIDE SEQUENCE [LARGE SCALE GENOMIC DNA]</scope>
    <source>
        <strain evidence="4">BA-91</strain>
    </source>
</reference>
<evidence type="ECO:0000259" key="2">
    <source>
        <dbReference type="Pfam" id="PF00892"/>
    </source>
</evidence>
<feature type="domain" description="EamA" evidence="2">
    <location>
        <begin position="3"/>
        <end position="65"/>
    </location>
</feature>
<dbReference type="InterPro" id="IPR037185">
    <property type="entry name" value="EmrE-like"/>
</dbReference>